<dbReference type="EMBL" id="JBHTCE010000002">
    <property type="protein sequence ID" value="MFC7390873.1"/>
    <property type="molecule type" value="Genomic_DNA"/>
</dbReference>
<feature type="transmembrane region" description="Helical" evidence="1">
    <location>
        <begin position="7"/>
        <end position="24"/>
    </location>
</feature>
<organism evidence="2 3">
    <name type="scientific">Exiguobacterium aestuarii</name>
    <dbReference type="NCBI Taxonomy" id="273527"/>
    <lineage>
        <taxon>Bacteria</taxon>
        <taxon>Bacillati</taxon>
        <taxon>Bacillota</taxon>
        <taxon>Bacilli</taxon>
        <taxon>Bacillales</taxon>
        <taxon>Bacillales Family XII. Incertae Sedis</taxon>
        <taxon>Exiguobacterium</taxon>
    </lineage>
</organism>
<dbReference type="Proteomes" id="UP001596439">
    <property type="component" value="Unassembled WGS sequence"/>
</dbReference>
<gene>
    <name evidence="2" type="ORF">ACFQO8_12025</name>
</gene>
<protein>
    <submittedName>
        <fullName evidence="2">Uncharacterized protein</fullName>
    </submittedName>
</protein>
<sequence length="61" mass="6924">MKNRKIVNFSILVLLMAVMVINNLEGMHTFKTVVNSLAILTLSVIGIVYAIQYTQNKKRVM</sequence>
<evidence type="ECO:0000313" key="3">
    <source>
        <dbReference type="Proteomes" id="UP001596439"/>
    </source>
</evidence>
<keyword evidence="1" id="KW-1133">Transmembrane helix</keyword>
<keyword evidence="1" id="KW-0812">Transmembrane</keyword>
<feature type="transmembrane region" description="Helical" evidence="1">
    <location>
        <begin position="30"/>
        <end position="51"/>
    </location>
</feature>
<proteinExistence type="predicted"/>
<keyword evidence="3" id="KW-1185">Reference proteome</keyword>
<evidence type="ECO:0000256" key="1">
    <source>
        <dbReference type="SAM" id="Phobius"/>
    </source>
</evidence>
<evidence type="ECO:0000313" key="2">
    <source>
        <dbReference type="EMBL" id="MFC7390873.1"/>
    </source>
</evidence>
<keyword evidence="1" id="KW-0472">Membrane</keyword>
<dbReference type="RefSeq" id="WP_214790390.1">
    <property type="nucleotide sequence ID" value="NZ_JANIEL010000034.1"/>
</dbReference>
<accession>A0ABW2PN30</accession>
<reference evidence="3" key="1">
    <citation type="journal article" date="2019" name="Int. J. Syst. Evol. Microbiol.">
        <title>The Global Catalogue of Microorganisms (GCM) 10K type strain sequencing project: providing services to taxonomists for standard genome sequencing and annotation.</title>
        <authorList>
            <consortium name="The Broad Institute Genomics Platform"/>
            <consortium name="The Broad Institute Genome Sequencing Center for Infectious Disease"/>
            <person name="Wu L."/>
            <person name="Ma J."/>
        </authorList>
    </citation>
    <scope>NUCLEOTIDE SEQUENCE [LARGE SCALE GENOMIC DNA]</scope>
    <source>
        <strain evidence="3">CCUG 55590</strain>
    </source>
</reference>
<comment type="caution">
    <text evidence="2">The sequence shown here is derived from an EMBL/GenBank/DDBJ whole genome shotgun (WGS) entry which is preliminary data.</text>
</comment>
<name>A0ABW2PN30_9BACL</name>